<reference evidence="1 2" key="1">
    <citation type="submission" date="2018-03" db="EMBL/GenBank/DDBJ databases">
        <title>Phenotypic and genomic properties of Cyclonatronum proteinivorum gen. nov., sp. nov., a haloalkaliphilic bacteroidete from soda lakes possessing Na+-translocating rhodopsin.</title>
        <authorList>
            <person name="Toshchakov S.V."/>
            <person name="Korzhenkov A."/>
            <person name="Samarov N.I."/>
            <person name="Kublanov I.V."/>
            <person name="Muntyan M.S."/>
            <person name="Sorokin D.Y."/>
        </authorList>
    </citation>
    <scope>NUCLEOTIDE SEQUENCE [LARGE SCALE GENOMIC DNA]</scope>
    <source>
        <strain evidence="1 2">Omega</strain>
    </source>
</reference>
<organism evidence="1 2">
    <name type="scientific">Cyclonatronum proteinivorum</name>
    <dbReference type="NCBI Taxonomy" id="1457365"/>
    <lineage>
        <taxon>Bacteria</taxon>
        <taxon>Pseudomonadati</taxon>
        <taxon>Balneolota</taxon>
        <taxon>Balneolia</taxon>
        <taxon>Balneolales</taxon>
        <taxon>Cyclonatronaceae</taxon>
        <taxon>Cyclonatronum</taxon>
    </lineage>
</organism>
<dbReference type="AlphaFoldDB" id="A0A345ULY8"/>
<gene>
    <name evidence="1" type="ORF">CYPRO_2243</name>
</gene>
<protein>
    <submittedName>
        <fullName evidence="1">Uncharacterized protein</fullName>
    </submittedName>
</protein>
<dbReference type="RefSeq" id="WP_124245594.1">
    <property type="nucleotide sequence ID" value="NZ_CP027806.1"/>
</dbReference>
<accession>A0A345ULY8</accession>
<dbReference type="EMBL" id="CP027806">
    <property type="protein sequence ID" value="AXJ01490.1"/>
    <property type="molecule type" value="Genomic_DNA"/>
</dbReference>
<dbReference type="KEGG" id="cprv:CYPRO_2243"/>
<evidence type="ECO:0000313" key="1">
    <source>
        <dbReference type="EMBL" id="AXJ01490.1"/>
    </source>
</evidence>
<dbReference type="Proteomes" id="UP000254808">
    <property type="component" value="Chromosome"/>
</dbReference>
<name>A0A345ULY8_9BACT</name>
<proteinExistence type="predicted"/>
<evidence type="ECO:0000313" key="2">
    <source>
        <dbReference type="Proteomes" id="UP000254808"/>
    </source>
</evidence>
<dbReference type="OrthoDB" id="1524252at2"/>
<sequence>MNTTEQFSRITDDIAYLVDEAEALTLVIDVVPATEKSSGITSILDMIYLIDHAQLTYFRPLVEQLFSLPKVQASLPDFRTTADFSSIQHESTEAVLKNLIRNRKSFVAYLQAAGQDCIEKAGEINGQTRTIADVLQEMIVFERQQLKLVAERVLAIDRSNQNKGKPQQ</sequence>
<keyword evidence="2" id="KW-1185">Reference proteome</keyword>